<evidence type="ECO:0000256" key="6">
    <source>
        <dbReference type="ARBA" id="ARBA00022837"/>
    </source>
</evidence>
<evidence type="ECO:0000256" key="5">
    <source>
        <dbReference type="ARBA" id="ARBA00022801"/>
    </source>
</evidence>
<dbReference type="Gene3D" id="3.40.720.10">
    <property type="entry name" value="Alkaline Phosphatase, subunit A"/>
    <property type="match status" value="1"/>
</dbReference>
<protein>
    <submittedName>
        <fullName evidence="8">Choline-sulfatase</fullName>
    </submittedName>
</protein>
<gene>
    <name evidence="8" type="primary">betC_32</name>
    <name evidence="8" type="ORF">SCARR_01609</name>
</gene>
<sequence length="479" mass="54067">MKRQVGLFLFVLAVSACLPIFSGSAKPLERPNVLLIVADDLNVDLACYGHSVVKTPNIDKLRARGMVFDRAYSQYPLCNPSRNSFMTGLQPGTSGCLDNGMNIRDAVPDVVTLPQVFKNNGYRAVTTGKLFHQKDPVSWSRISNVRTGGLLPTDKDPMFYLEGWNDEKKTRGEGRMLAGDTTPWFEWRSVTKGEEFLKDGRTARATINRIDEIAEDGVPFFLCAGFSRPHDPFFAPKRFFDLYPLEAMKWPEAPADASAIPDHAFHGVFVEAFESLDDRKKREAMRSYYAGISYMDEQLGVVLDHMKEKDLLDNTIIVFMGDHGYQVGEKNYFNKGLLFDRSCRAPLIIVAPALKADGKTCKRIVEFVDIYPTLTELCGLENPEGLDGISLVPLLGNPKAEREEIAYSYCNADRSVRDPRFRYIVWKGGGHGLYDHAKDPGEHYNLADNPEYAPVVERMQKLIAEMPEHRNCQKTYEKH</sequence>
<evidence type="ECO:0000256" key="3">
    <source>
        <dbReference type="ARBA" id="ARBA00022723"/>
    </source>
</evidence>
<dbReference type="CDD" id="cd16030">
    <property type="entry name" value="iduronate-2-sulfatase"/>
    <property type="match status" value="1"/>
</dbReference>
<dbReference type="PROSITE" id="PS51257">
    <property type="entry name" value="PROKAR_LIPOPROTEIN"/>
    <property type="match status" value="1"/>
</dbReference>
<feature type="domain" description="Sulfatase N-terminal" evidence="7">
    <location>
        <begin position="31"/>
        <end position="379"/>
    </location>
</feature>
<dbReference type="EMBL" id="CAAHFH010000001">
    <property type="protein sequence ID" value="VGO19550.1"/>
    <property type="molecule type" value="Genomic_DNA"/>
</dbReference>
<evidence type="ECO:0000256" key="4">
    <source>
        <dbReference type="ARBA" id="ARBA00022729"/>
    </source>
</evidence>
<evidence type="ECO:0000313" key="9">
    <source>
        <dbReference type="Proteomes" id="UP000346198"/>
    </source>
</evidence>
<comment type="cofactor">
    <cofactor evidence="1">
        <name>Ca(2+)</name>
        <dbReference type="ChEBI" id="CHEBI:29108"/>
    </cofactor>
</comment>
<dbReference type="PANTHER" id="PTHR45953">
    <property type="entry name" value="IDURONATE 2-SULFATASE"/>
    <property type="match status" value="1"/>
</dbReference>
<dbReference type="RefSeq" id="WP_136060934.1">
    <property type="nucleotide sequence ID" value="NZ_CAAHFH010000001.1"/>
</dbReference>
<accession>A0A6C2UH86</accession>
<keyword evidence="4" id="KW-0732">Signal</keyword>
<keyword evidence="9" id="KW-1185">Reference proteome</keyword>
<dbReference type="AlphaFoldDB" id="A0A6C2UH86"/>
<dbReference type="InterPro" id="IPR035874">
    <property type="entry name" value="IDS"/>
</dbReference>
<keyword evidence="6" id="KW-0106">Calcium</keyword>
<evidence type="ECO:0000313" key="8">
    <source>
        <dbReference type="EMBL" id="VGO19550.1"/>
    </source>
</evidence>
<dbReference type="PANTHER" id="PTHR45953:SF1">
    <property type="entry name" value="IDURONATE 2-SULFATASE"/>
    <property type="match status" value="1"/>
</dbReference>
<keyword evidence="3" id="KW-0479">Metal-binding</keyword>
<dbReference type="Pfam" id="PF00884">
    <property type="entry name" value="Sulfatase"/>
    <property type="match status" value="1"/>
</dbReference>
<evidence type="ECO:0000256" key="2">
    <source>
        <dbReference type="ARBA" id="ARBA00008779"/>
    </source>
</evidence>
<reference evidence="8 9" key="1">
    <citation type="submission" date="2019-04" db="EMBL/GenBank/DDBJ databases">
        <authorList>
            <person name="Van Vliet M D."/>
        </authorList>
    </citation>
    <scope>NUCLEOTIDE SEQUENCE [LARGE SCALE GENOMIC DNA]</scope>
    <source>
        <strain evidence="8 9">F21</strain>
    </source>
</reference>
<organism evidence="8 9">
    <name type="scientific">Pontiella sulfatireligans</name>
    <dbReference type="NCBI Taxonomy" id="2750658"/>
    <lineage>
        <taxon>Bacteria</taxon>
        <taxon>Pseudomonadati</taxon>
        <taxon>Kiritimatiellota</taxon>
        <taxon>Kiritimatiellia</taxon>
        <taxon>Kiritimatiellales</taxon>
        <taxon>Pontiellaceae</taxon>
        <taxon>Pontiella</taxon>
    </lineage>
</organism>
<evidence type="ECO:0000259" key="7">
    <source>
        <dbReference type="Pfam" id="PF00884"/>
    </source>
</evidence>
<dbReference type="InterPro" id="IPR017850">
    <property type="entry name" value="Alkaline_phosphatase_core_sf"/>
</dbReference>
<dbReference type="SUPFAM" id="SSF53649">
    <property type="entry name" value="Alkaline phosphatase-like"/>
    <property type="match status" value="1"/>
</dbReference>
<dbReference type="GO" id="GO:0004423">
    <property type="term" value="F:iduronate-2-sulfatase activity"/>
    <property type="evidence" value="ECO:0007669"/>
    <property type="project" value="InterPro"/>
</dbReference>
<evidence type="ECO:0000256" key="1">
    <source>
        <dbReference type="ARBA" id="ARBA00001913"/>
    </source>
</evidence>
<dbReference type="GO" id="GO:0046872">
    <property type="term" value="F:metal ion binding"/>
    <property type="evidence" value="ECO:0007669"/>
    <property type="project" value="UniProtKB-KW"/>
</dbReference>
<keyword evidence="5" id="KW-0378">Hydrolase</keyword>
<dbReference type="InterPro" id="IPR000917">
    <property type="entry name" value="Sulfatase_N"/>
</dbReference>
<name>A0A6C2UH86_9BACT</name>
<proteinExistence type="inferred from homology"/>
<dbReference type="Proteomes" id="UP000346198">
    <property type="component" value="Unassembled WGS sequence"/>
</dbReference>
<comment type="similarity">
    <text evidence="2">Belongs to the sulfatase family.</text>
</comment>
<dbReference type="GO" id="GO:0005737">
    <property type="term" value="C:cytoplasm"/>
    <property type="evidence" value="ECO:0007669"/>
    <property type="project" value="TreeGrafter"/>
</dbReference>